<accession>A0A399TAK7</accession>
<feature type="domain" description="Bacteriophage T5 Orf172 DNA-binding" evidence="3">
    <location>
        <begin position="429"/>
        <end position="512"/>
    </location>
</feature>
<reference evidence="4 5" key="1">
    <citation type="submission" date="2018-08" db="EMBL/GenBank/DDBJ databases">
        <title>Genome Sequence of Clavibacter michiganensis Subspecies type strains, and the Atypical Peach-Colored Strains Isolated from Tomato.</title>
        <authorList>
            <person name="Osdaghi E."/>
            <person name="Portier P."/>
            <person name="Briand M."/>
            <person name="Jacques M.-A."/>
        </authorList>
    </citation>
    <scope>NUCLEOTIDE SEQUENCE [LARGE SCALE GENOMIC DNA]</scope>
    <source>
        <strain evidence="4 5">CFBP 8615</strain>
    </source>
</reference>
<dbReference type="Pfam" id="PF13250">
    <property type="entry name" value="SNIPE"/>
    <property type="match status" value="1"/>
</dbReference>
<dbReference type="Proteomes" id="UP000266484">
    <property type="component" value="Unassembled WGS sequence"/>
</dbReference>
<dbReference type="Pfam" id="PF10708">
    <property type="entry name" value="DUF2510"/>
    <property type="match status" value="1"/>
</dbReference>
<dbReference type="RefSeq" id="WP_119455495.1">
    <property type="nucleotide sequence ID" value="NZ_QWGT01000079.1"/>
</dbReference>
<dbReference type="InterPro" id="IPR025280">
    <property type="entry name" value="SNIPE"/>
</dbReference>
<comment type="caution">
    <text evidence="4">The sequence shown here is derived from an EMBL/GenBank/DDBJ whole genome shotgun (WGS) entry which is preliminary data.</text>
</comment>
<organism evidence="4 5">
    <name type="scientific">Clavibacter lycopersici</name>
    <dbReference type="NCBI Taxonomy" id="2301718"/>
    <lineage>
        <taxon>Bacteria</taxon>
        <taxon>Bacillati</taxon>
        <taxon>Actinomycetota</taxon>
        <taxon>Actinomycetes</taxon>
        <taxon>Micrococcales</taxon>
        <taxon>Microbacteriaceae</taxon>
        <taxon>Clavibacter</taxon>
    </lineage>
</organism>
<dbReference type="InterPro" id="IPR018306">
    <property type="entry name" value="Phage_T5_Orf172_DNA-bd"/>
</dbReference>
<feature type="compositionally biased region" description="Basic and acidic residues" evidence="2">
    <location>
        <begin position="61"/>
        <end position="71"/>
    </location>
</feature>
<dbReference type="SMART" id="SM00974">
    <property type="entry name" value="T5orf172"/>
    <property type="match status" value="1"/>
</dbReference>
<dbReference type="Pfam" id="PF13455">
    <property type="entry name" value="MUG113"/>
    <property type="match status" value="1"/>
</dbReference>
<protein>
    <submittedName>
        <fullName evidence="4">DUF4041 domain-containing protein</fullName>
    </submittedName>
</protein>
<evidence type="ECO:0000256" key="2">
    <source>
        <dbReference type="SAM" id="MobiDB-lite"/>
    </source>
</evidence>
<keyword evidence="1" id="KW-0175">Coiled coil</keyword>
<evidence type="ECO:0000256" key="1">
    <source>
        <dbReference type="SAM" id="Coils"/>
    </source>
</evidence>
<dbReference type="AlphaFoldDB" id="A0A399TAK7"/>
<evidence type="ECO:0000259" key="3">
    <source>
        <dbReference type="SMART" id="SM00974"/>
    </source>
</evidence>
<evidence type="ECO:0000313" key="4">
    <source>
        <dbReference type="EMBL" id="RIJ51835.1"/>
    </source>
</evidence>
<dbReference type="EMBL" id="QWGT01000079">
    <property type="protein sequence ID" value="RIJ51835.1"/>
    <property type="molecule type" value="Genomic_DNA"/>
</dbReference>
<feature type="coiled-coil region" evidence="1">
    <location>
        <begin position="330"/>
        <end position="386"/>
    </location>
</feature>
<keyword evidence="5" id="KW-1185">Reference proteome</keyword>
<evidence type="ECO:0000313" key="5">
    <source>
        <dbReference type="Proteomes" id="UP000266484"/>
    </source>
</evidence>
<proteinExistence type="predicted"/>
<name>A0A399TAK7_9MICO</name>
<gene>
    <name evidence="4" type="ORF">DZG00_07340</name>
</gene>
<sequence>MSAAAGWYDDQDPRYVRWWDGAQWTDHVQPRPDAAPQPTAPTPERDPEPEPSASAAPPVDRLSKREARERVAHAEAHIAQLEDLIRRHGMREYADVDDYRQRAEAEAEAARRTGAEAASALVAAAQEERDRILTEAGAVRAQAEADAGAVRSRAEADAGAARLRAEAELQAVDQDVHERIEARLALDAELAAVRAELVEVTTTADLQSVGLFDYDHPAETSAELASRLESLRYTIKNAVRDKRAVTATTGFTFNGSESQGRRFVSDMSKVLLRAYNAEAENALKATKAGNLHVAQTRLTRAAEQIARSGTMIDLRIEDGYHELRLEELQLASAHLRVLQAEKEMERERRAELREQAKASAELQAEHDRLDKERAHYAATLAALESKGDLEGAARMRDRIEDVDRALVEVDYRAANVRAGYVYVISNVGAFGERMVKIGMTRRLEPMDRVVELGDASVPFRFDVHALFFADDAVGVEAMLHRTFADHRVNRINLRREFFYVTPDEVLDALKAHAVEIVEFDLHPAAEEYRASRALDEAAAAPAA</sequence>
<dbReference type="InterPro" id="IPR018929">
    <property type="entry name" value="DUF2510"/>
</dbReference>
<feature type="region of interest" description="Disordered" evidence="2">
    <location>
        <begin position="26"/>
        <end position="71"/>
    </location>
</feature>